<keyword evidence="4" id="KW-1185">Reference proteome</keyword>
<dbReference type="InterPro" id="IPR008613">
    <property type="entry name" value="Excalibur_Ca-bd_domain"/>
</dbReference>
<dbReference type="SMART" id="SM00894">
    <property type="entry name" value="Excalibur"/>
    <property type="match status" value="1"/>
</dbReference>
<gene>
    <name evidence="3" type="ORF">PT015_00360</name>
</gene>
<evidence type="ECO:0000256" key="1">
    <source>
        <dbReference type="SAM" id="MobiDB-lite"/>
    </source>
</evidence>
<accession>A0ABY8W4V7</accession>
<protein>
    <submittedName>
        <fullName evidence="3">Excalibur calcium-binding domain-containing protein</fullName>
    </submittedName>
</protein>
<evidence type="ECO:0000259" key="2">
    <source>
        <dbReference type="SMART" id="SM00894"/>
    </source>
</evidence>
<feature type="region of interest" description="Disordered" evidence="1">
    <location>
        <begin position="17"/>
        <end position="63"/>
    </location>
</feature>
<dbReference type="Pfam" id="PF05901">
    <property type="entry name" value="Excalibur"/>
    <property type="match status" value="1"/>
</dbReference>
<reference evidence="3 4" key="1">
    <citation type="journal article" date="2023" name="Microbiol. Resour. Announc.">
        <title>Complete Genome Sequence of Mycobacterium wuenschmanii, a novel Nontuberculous Mycobacterium Isolated from a captive population of Amazon Milk Frogs.</title>
        <authorList>
            <person name="Hicks J."/>
            <person name="Zeineldin M."/>
            <person name="Ward H."/>
            <person name="Wuenschmann A."/>
            <person name="Camp P."/>
            <person name="Farrell D."/>
            <person name="Lehman K."/>
            <person name="Thacker T."/>
            <person name="Cuthbert E."/>
        </authorList>
    </citation>
    <scope>NUCLEOTIDE SEQUENCE [LARGE SCALE GENOMIC DNA]</scope>
    <source>
        <strain evidence="3 4">Wuenschmanii</strain>
    </source>
</reference>
<proteinExistence type="predicted"/>
<sequence length="63" mass="6798">MVVGVWLGQGYVASADPPYEDCSQARADGRSSIPYTDPAYNPDLDLDGDGLACEPSKAHRSRR</sequence>
<evidence type="ECO:0000313" key="3">
    <source>
        <dbReference type="EMBL" id="WIM90087.1"/>
    </source>
</evidence>
<organism evidence="3 4">
    <name type="scientific">Candidatus Mycobacterium wuenschmannii</name>
    <dbReference type="NCBI Taxonomy" id="3027808"/>
    <lineage>
        <taxon>Bacteria</taxon>
        <taxon>Bacillati</taxon>
        <taxon>Actinomycetota</taxon>
        <taxon>Actinomycetes</taxon>
        <taxon>Mycobacteriales</taxon>
        <taxon>Mycobacteriaceae</taxon>
        <taxon>Mycobacterium</taxon>
    </lineage>
</organism>
<evidence type="ECO:0000313" key="4">
    <source>
        <dbReference type="Proteomes" id="UP001236585"/>
    </source>
</evidence>
<dbReference type="EMBL" id="CP126981">
    <property type="protein sequence ID" value="WIM90087.1"/>
    <property type="molecule type" value="Genomic_DNA"/>
</dbReference>
<name>A0ABY8W4V7_9MYCO</name>
<feature type="domain" description="Excalibur calcium-binding" evidence="2">
    <location>
        <begin position="18"/>
        <end position="54"/>
    </location>
</feature>
<dbReference type="Proteomes" id="UP001236585">
    <property type="component" value="Chromosome"/>
</dbReference>